<dbReference type="GO" id="GO:0045931">
    <property type="term" value="P:positive regulation of mitotic cell cycle"/>
    <property type="evidence" value="ECO:0007669"/>
    <property type="project" value="TreeGrafter"/>
</dbReference>
<feature type="coiled-coil region" evidence="2">
    <location>
        <begin position="409"/>
        <end position="465"/>
    </location>
</feature>
<feature type="coiled-coil region" evidence="2">
    <location>
        <begin position="494"/>
        <end position="608"/>
    </location>
</feature>
<feature type="coiled-coil region" evidence="2">
    <location>
        <begin position="1077"/>
        <end position="1111"/>
    </location>
</feature>
<gene>
    <name evidence="4" type="ORF">EB796_017464</name>
</gene>
<dbReference type="PANTHER" id="PTHR46725:SF1">
    <property type="entry name" value="COILED-COIL DOMAIN-CONTAINING PROTEIN 57"/>
    <property type="match status" value="1"/>
</dbReference>
<dbReference type="InterPro" id="IPR019734">
    <property type="entry name" value="TPR_rpt"/>
</dbReference>
<name>A0A7J7JD64_BUGNE</name>
<dbReference type="Proteomes" id="UP000593567">
    <property type="component" value="Unassembled WGS sequence"/>
</dbReference>
<feature type="compositionally biased region" description="Acidic residues" evidence="3">
    <location>
        <begin position="1"/>
        <end position="19"/>
    </location>
</feature>
<feature type="coiled-coil region" evidence="2">
    <location>
        <begin position="198"/>
        <end position="236"/>
    </location>
</feature>
<evidence type="ECO:0000256" key="3">
    <source>
        <dbReference type="SAM" id="MobiDB-lite"/>
    </source>
</evidence>
<dbReference type="SUPFAM" id="SSF48452">
    <property type="entry name" value="TPR-like"/>
    <property type="match status" value="2"/>
</dbReference>
<dbReference type="Gene3D" id="1.25.40.10">
    <property type="entry name" value="Tetratricopeptide repeat domain"/>
    <property type="match status" value="2"/>
</dbReference>
<reference evidence="4" key="1">
    <citation type="submission" date="2020-06" db="EMBL/GenBank/DDBJ databases">
        <title>Draft genome of Bugula neritina, a colonial animal packing powerful symbionts and potential medicines.</title>
        <authorList>
            <person name="Rayko M."/>
        </authorList>
    </citation>
    <scope>NUCLEOTIDE SEQUENCE [LARGE SCALE GENOMIC DNA]</scope>
    <source>
        <strain evidence="4">Kwan_BN1</strain>
    </source>
</reference>
<protein>
    <submittedName>
        <fullName evidence="4">TTC23</fullName>
    </submittedName>
</protein>
<dbReference type="GO" id="GO:0034451">
    <property type="term" value="C:centriolar satellite"/>
    <property type="evidence" value="ECO:0007669"/>
    <property type="project" value="TreeGrafter"/>
</dbReference>
<sequence length="1418" mass="160765">MSNYSEDDDFEAESEEDVAPLEVNVSKNNQLLERQISEQPSSVGDEESLTDEMELHGRGNRMKLSNKPPEALLRQYQYQIALSLEAGKNDRAIEDLVRCTALARIVYGDCHWKYAESEADLAKGYWKHKSLAPQAQQHAEEARNIMLRVVQAGGAQEERGHIYRTLLSVYVTLGEAYNAQQKYTDAELCYQKAEKILVEQSKLQQKSLSGDEQELERELKSELKIAQGKLAANQNKAASSIAYFEEAIVLLQEEYGDDSIKLIPLYQMVGKVEQSREGVNHIKSIEAFLQAHSIANANYSEGTEELAETGHQLALAYTRAAVEDKDAETSAESYLNECIATYLSLYGPNHEKTLRCQDEIARLMIRTDRSDEAIQLLRSTLPAKRETFGEYSQSIASTYKLLGSVHMSQGNMEKALKSMNKELSEAELQYRTLQQQHLSQLQNALEEKDKQLADGKALFNQLKNDFKYNLRLLQERDDELQQNDVTIAQLRGQLSQQLEQVSQLGIKLQEASENGAKLEQALSDNEKRFHKQIQSDRADFDKRFSEKLSEYNAERLEWNCQKRALEENCKISEEKRLAEKRETQMLFEEQLASREKDWKTRIEELEMQALSHELRATCLTTETEKLREDRVKKCQIVENAEGMQRQLENKLKQSKWELEDYRGMCTRRIQDLESQIAHTEQSQKALVEKYERKIIQCEARLQETVERHEKVTCSHQDKVNTLNNAIRELKDALSNKETDLAKLGWKVEDSVTERNKLVENHVLEKSKLQNEIKTLESKNDSNRLKEEVTYLKNCLTELKEEVTSQKVSIENYQAKLAAAADELSEADRQRAKLELDCQQRCLQIEREQHKKSENLISRLSQAKDRAEVTVKRLEKEANLHQQAINELKKERNNAYNTLSAHGIALAFSDVKSSSNTDVAQSEITQLKAQNDNLKKVVAQMRQAAEHEGSSNPSVYFNQSHIYVKSLEEEIAQLKQQVREKERAAMAAAPATSDLVNSVLSAGDAGVQKVVASLNSDIATLRSEKVSLTAASRKQQIEIEQLKSELHKLEMSPKNIQVELEQCRYELNSVCRRFEHDGASYKQRIGDLEKQLECTREEAAEYHKNLLSMNAENQALSTQLSNLSMLQARSGSAINYGAQELVIQNLQDENARLRNLVKDKSEGIDGSKELSKALSQVVQLKKEKIVLTELSNKLRSELLKTGVDPHRVNEPPQKTISNLGSAAVQRDLPSNIKMAEAVSSKLNQLENIQYQLTKAKISGVSQKEKKIADYTQTSSPPTKQAKSVSSGLKPKTARQQLPKYVEQTSSSSSSMKAQGESKALQPSNFDPQPKYSAPYPRPKSKSNLPWLNNKKLANDRRSKENVLSRVSVDHSKSLEKSLVANSTLNGGMPPLDSMDFGSSINEVWKLVDGQNSPDSTFPE</sequence>
<feature type="compositionally biased region" description="Basic and acidic residues" evidence="3">
    <location>
        <begin position="1351"/>
        <end position="1361"/>
    </location>
</feature>
<proteinExistence type="predicted"/>
<organism evidence="4 5">
    <name type="scientific">Bugula neritina</name>
    <name type="common">Brown bryozoan</name>
    <name type="synonym">Sertularia neritina</name>
    <dbReference type="NCBI Taxonomy" id="10212"/>
    <lineage>
        <taxon>Eukaryota</taxon>
        <taxon>Metazoa</taxon>
        <taxon>Spiralia</taxon>
        <taxon>Lophotrochozoa</taxon>
        <taxon>Bryozoa</taxon>
        <taxon>Gymnolaemata</taxon>
        <taxon>Cheilostomatida</taxon>
        <taxon>Flustrina</taxon>
        <taxon>Buguloidea</taxon>
        <taxon>Bugulidae</taxon>
        <taxon>Bugula</taxon>
    </lineage>
</organism>
<evidence type="ECO:0000256" key="2">
    <source>
        <dbReference type="SAM" id="Coils"/>
    </source>
</evidence>
<comment type="caution">
    <text evidence="4">The sequence shown here is derived from an EMBL/GenBank/DDBJ whole genome shotgun (WGS) entry which is preliminary data.</text>
</comment>
<dbReference type="EMBL" id="VXIV02002605">
    <property type="protein sequence ID" value="KAF6024212.1"/>
    <property type="molecule type" value="Genomic_DNA"/>
</dbReference>
<dbReference type="InterPro" id="IPR042481">
    <property type="entry name" value="CCDC57"/>
</dbReference>
<evidence type="ECO:0000256" key="1">
    <source>
        <dbReference type="PROSITE-ProRule" id="PRU00339"/>
    </source>
</evidence>
<dbReference type="GO" id="GO:0005814">
    <property type="term" value="C:centriole"/>
    <property type="evidence" value="ECO:0007669"/>
    <property type="project" value="TreeGrafter"/>
</dbReference>
<dbReference type="SMART" id="SM00028">
    <property type="entry name" value="TPR"/>
    <property type="match status" value="3"/>
</dbReference>
<accession>A0A7J7JD64</accession>
<evidence type="ECO:0000313" key="5">
    <source>
        <dbReference type="Proteomes" id="UP000593567"/>
    </source>
</evidence>
<dbReference type="InterPro" id="IPR011990">
    <property type="entry name" value="TPR-like_helical_dom_sf"/>
</dbReference>
<keyword evidence="1" id="KW-0802">TPR repeat</keyword>
<feature type="region of interest" description="Disordered" evidence="3">
    <location>
        <begin position="1"/>
        <end position="50"/>
    </location>
</feature>
<dbReference type="OrthoDB" id="9986634at2759"/>
<feature type="coiled-coil region" evidence="2">
    <location>
        <begin position="637"/>
        <end position="986"/>
    </location>
</feature>
<feature type="repeat" description="TPR" evidence="1">
    <location>
        <begin position="396"/>
        <end position="429"/>
    </location>
</feature>
<dbReference type="GO" id="GO:0007099">
    <property type="term" value="P:centriole replication"/>
    <property type="evidence" value="ECO:0007669"/>
    <property type="project" value="TreeGrafter"/>
</dbReference>
<dbReference type="GO" id="GO:0007020">
    <property type="term" value="P:microtubule nucleation"/>
    <property type="evidence" value="ECO:0007669"/>
    <property type="project" value="TreeGrafter"/>
</dbReference>
<evidence type="ECO:0000313" key="4">
    <source>
        <dbReference type="EMBL" id="KAF6024212.1"/>
    </source>
</evidence>
<feature type="region of interest" description="Disordered" evidence="3">
    <location>
        <begin position="1267"/>
        <end position="1361"/>
    </location>
</feature>
<feature type="compositionally biased region" description="Polar residues" evidence="3">
    <location>
        <begin position="25"/>
        <end position="42"/>
    </location>
</feature>
<dbReference type="PROSITE" id="PS50005">
    <property type="entry name" value="TPR"/>
    <property type="match status" value="1"/>
</dbReference>
<dbReference type="Pfam" id="PF13424">
    <property type="entry name" value="TPR_12"/>
    <property type="match status" value="1"/>
</dbReference>
<feature type="coiled-coil region" evidence="2">
    <location>
        <begin position="1024"/>
        <end position="1051"/>
    </location>
</feature>
<dbReference type="GO" id="GO:0005876">
    <property type="term" value="C:spindle microtubule"/>
    <property type="evidence" value="ECO:0007669"/>
    <property type="project" value="TreeGrafter"/>
</dbReference>
<feature type="coiled-coil region" evidence="2">
    <location>
        <begin position="1135"/>
        <end position="1162"/>
    </location>
</feature>
<keyword evidence="2" id="KW-0175">Coiled coil</keyword>
<dbReference type="GO" id="GO:0060271">
    <property type="term" value="P:cilium assembly"/>
    <property type="evidence" value="ECO:0007669"/>
    <property type="project" value="TreeGrafter"/>
</dbReference>
<keyword evidence="5" id="KW-1185">Reference proteome</keyword>
<feature type="compositionally biased region" description="Polar residues" evidence="3">
    <location>
        <begin position="1269"/>
        <end position="1285"/>
    </location>
</feature>
<dbReference type="PANTHER" id="PTHR46725">
    <property type="entry name" value="COILED-COIL DOMAIN-CONTAINING PROTEIN 57"/>
    <property type="match status" value="1"/>
</dbReference>